<evidence type="ECO:0000313" key="2">
    <source>
        <dbReference type="Proteomes" id="UP000093514"/>
    </source>
</evidence>
<dbReference type="PRINTS" id="PR00413">
    <property type="entry name" value="HADHALOGNASE"/>
</dbReference>
<dbReference type="InterPro" id="IPR011951">
    <property type="entry name" value="HAD-SF_hydro_IA_YjjG/PynA"/>
</dbReference>
<dbReference type="InterPro" id="IPR023214">
    <property type="entry name" value="HAD_sf"/>
</dbReference>
<dbReference type="NCBIfam" id="TIGR02254">
    <property type="entry name" value="YjjG_YfnB"/>
    <property type="match status" value="1"/>
</dbReference>
<dbReference type="Gene3D" id="3.40.50.1000">
    <property type="entry name" value="HAD superfamily/HAD-like"/>
    <property type="match status" value="1"/>
</dbReference>
<evidence type="ECO:0000313" key="1">
    <source>
        <dbReference type="EMBL" id="OCL26667.1"/>
    </source>
</evidence>
<dbReference type="EMBL" id="LWDV01000009">
    <property type="protein sequence ID" value="OCL26667.1"/>
    <property type="molecule type" value="Genomic_DNA"/>
</dbReference>
<name>A0A1C0A8V1_9FIRM</name>
<dbReference type="NCBIfam" id="TIGR01549">
    <property type="entry name" value="HAD-SF-IA-v1"/>
    <property type="match status" value="1"/>
</dbReference>
<dbReference type="InterPro" id="IPR052550">
    <property type="entry name" value="Pyrimidine_5'-ntase_YjjG"/>
</dbReference>
<dbReference type="SUPFAM" id="SSF56784">
    <property type="entry name" value="HAD-like"/>
    <property type="match status" value="1"/>
</dbReference>
<keyword evidence="2" id="KW-1185">Reference proteome</keyword>
<dbReference type="GO" id="GO:0008253">
    <property type="term" value="F:5'-nucleotidase activity"/>
    <property type="evidence" value="ECO:0007669"/>
    <property type="project" value="InterPro"/>
</dbReference>
<proteinExistence type="predicted"/>
<dbReference type="Gene3D" id="1.10.150.240">
    <property type="entry name" value="Putative phosphatase, domain 2"/>
    <property type="match status" value="1"/>
</dbReference>
<dbReference type="Proteomes" id="UP000093514">
    <property type="component" value="Unassembled WGS sequence"/>
</dbReference>
<dbReference type="OrthoDB" id="9802350at2"/>
<reference evidence="2" key="1">
    <citation type="submission" date="2016-07" db="EMBL/GenBank/DDBJ databases">
        <authorList>
            <person name="Florea S."/>
            <person name="Webb J.S."/>
            <person name="Jaromczyk J."/>
            <person name="Schardl C.L."/>
        </authorList>
    </citation>
    <scope>NUCLEOTIDE SEQUENCE [LARGE SCALE GENOMIC DNA]</scope>
    <source>
        <strain evidence="2">Z6</strain>
    </source>
</reference>
<accession>A0A1C0A8V1</accession>
<dbReference type="InterPro" id="IPR036412">
    <property type="entry name" value="HAD-like_sf"/>
</dbReference>
<dbReference type="PANTHER" id="PTHR47478">
    <property type="match status" value="1"/>
</dbReference>
<dbReference type="AlphaFoldDB" id="A0A1C0A8V1"/>
<reference evidence="1 2" key="2">
    <citation type="submission" date="2016-08" db="EMBL/GenBank/DDBJ databases">
        <title>Orenia metallireducens sp. nov. strain Z6, a Novel Metal-reducing Firmicute from the Deep Subsurface.</title>
        <authorList>
            <person name="Maxim B.I."/>
            <person name="Kenneth K."/>
            <person name="Flynn T.M."/>
            <person name="Oloughlin E.J."/>
            <person name="Locke R.A."/>
            <person name="Weber J.R."/>
            <person name="Egan S.M."/>
            <person name="Mackie R.I."/>
            <person name="Cann I.K."/>
        </authorList>
    </citation>
    <scope>NUCLEOTIDE SEQUENCE [LARGE SCALE GENOMIC DNA]</scope>
    <source>
        <strain evidence="1 2">Z6</strain>
    </source>
</reference>
<dbReference type="NCBIfam" id="NF006976">
    <property type="entry name" value="PRK09449.1"/>
    <property type="match status" value="1"/>
</dbReference>
<dbReference type="Pfam" id="PF00702">
    <property type="entry name" value="Hydrolase"/>
    <property type="match status" value="1"/>
</dbReference>
<organism evidence="1 2">
    <name type="scientific">Orenia metallireducens</name>
    <dbReference type="NCBI Taxonomy" id="1413210"/>
    <lineage>
        <taxon>Bacteria</taxon>
        <taxon>Bacillati</taxon>
        <taxon>Bacillota</taxon>
        <taxon>Clostridia</taxon>
        <taxon>Halanaerobiales</taxon>
        <taxon>Halobacteroidaceae</taxon>
        <taxon>Orenia</taxon>
    </lineage>
</organism>
<dbReference type="NCBIfam" id="TIGR01509">
    <property type="entry name" value="HAD-SF-IA-v3"/>
    <property type="match status" value="1"/>
</dbReference>
<dbReference type="RefSeq" id="WP_068718726.1">
    <property type="nucleotide sequence ID" value="NZ_LWDV01000009.1"/>
</dbReference>
<protein>
    <submittedName>
        <fullName evidence="1">Noncanonical pyrimidine nucleotidase, YjjG family</fullName>
    </submittedName>
</protein>
<sequence length="230" mass="26976">MKYEVILFDADRTLFDFDKAEEHALEQLMNYFEVEYQKEYHLKQYQLINKKLWEELEQELVTPDELKIERFRRLAEELELKIEEQDLSEKYLEFLAEGYFLLKGALKLIKYLHKDYKLAIVTNGLATVQKGRLKASPLKDYFDHLIISEEIGVAKPNPKIFEHTFKEIGHQDKSNVLIVGDSLSSDIQGGINFGIDTCWFNPHNQENLTDLKPTYEISELNELKIVLSGK</sequence>
<dbReference type="SFLD" id="SFLDG01129">
    <property type="entry name" value="C1.5:_HAD__Beta-PGM__Phosphata"/>
    <property type="match status" value="1"/>
</dbReference>
<dbReference type="SFLD" id="SFLDG01135">
    <property type="entry name" value="C1.5.6:_HAD__Beta-PGM__Phospha"/>
    <property type="match status" value="1"/>
</dbReference>
<dbReference type="InterPro" id="IPR023198">
    <property type="entry name" value="PGP-like_dom2"/>
</dbReference>
<dbReference type="PANTHER" id="PTHR47478:SF1">
    <property type="entry name" value="PYRIMIDINE 5'-NUCLEOTIDASE YJJG"/>
    <property type="match status" value="1"/>
</dbReference>
<dbReference type="SFLD" id="SFLDS00003">
    <property type="entry name" value="Haloacid_Dehalogenase"/>
    <property type="match status" value="1"/>
</dbReference>
<comment type="caution">
    <text evidence="1">The sequence shown here is derived from an EMBL/GenBank/DDBJ whole genome shotgun (WGS) entry which is preliminary data.</text>
</comment>
<gene>
    <name evidence="1" type="ORF">U472_11865</name>
</gene>
<dbReference type="InterPro" id="IPR006439">
    <property type="entry name" value="HAD-SF_hydro_IA"/>
</dbReference>
<dbReference type="CDD" id="cd04305">
    <property type="entry name" value="HAD_Neu5Ac-Pase_like"/>
    <property type="match status" value="1"/>
</dbReference>